<proteinExistence type="predicted"/>
<evidence type="ECO:0000259" key="2">
    <source>
        <dbReference type="PROSITE" id="PS51898"/>
    </source>
</evidence>
<keyword evidence="1" id="KW-0233">DNA recombination</keyword>
<name>A0A6A1TQD4_NEOGA</name>
<evidence type="ECO:0000256" key="1">
    <source>
        <dbReference type="ARBA" id="ARBA00023172"/>
    </source>
</evidence>
<reference evidence="3 4" key="1">
    <citation type="submission" date="2019-09" db="EMBL/GenBank/DDBJ databases">
        <title>Genome sequencing of Ng87 strain.</title>
        <authorList>
            <person name="Karasev E.S."/>
            <person name="Andronov E."/>
        </authorList>
    </citation>
    <scope>NUCLEOTIDE SEQUENCE [LARGE SCALE GENOMIC DNA]</scope>
    <source>
        <strain evidence="3 4">Ng87</strain>
    </source>
</reference>
<feature type="domain" description="Tyr recombinase" evidence="2">
    <location>
        <begin position="166"/>
        <end position="395"/>
    </location>
</feature>
<dbReference type="InterPro" id="IPR013762">
    <property type="entry name" value="Integrase-like_cat_sf"/>
</dbReference>
<sequence length="414" mass="47339">MSCSPRDNDRMPIFHINSEKIRPELRGYVLVDHRERPRFWPTLYTEVLCGADSQSTRRKKLGAIEGLYAACETQTGDDRLDKIITSLDLDALEEILLGFLAQLRNRARHDNVDMSPVWTAVTSFVFGLIERAGLEEGSLATQMRARLSRLESLYSQVRPNPERVSAPLRALPASVVTELYEIFNPVSPRNPFRMQEHRWRNLLLFLILLRLGLRRGEAGLLRHDASFGEEFDPEIGGNVHWLNVDESDDNDPRYEAASLKTLHSRRQVPLPSELVDLKQRVASNRGRTNYPFLFMSQKGGPLSLRSISDIFEIASAALSDGAKETLKRQGLTGVSPHDCRHTSVVVRLRRWQDQGVPLDDALIKARNFFGWKHDSNMPTLYGRAYFEPSLSEVWNEQFDDYLDALKRTAPERVR</sequence>
<dbReference type="SUPFAM" id="SSF56349">
    <property type="entry name" value="DNA breaking-rejoining enzymes"/>
    <property type="match status" value="1"/>
</dbReference>
<dbReference type="GO" id="GO:0003677">
    <property type="term" value="F:DNA binding"/>
    <property type="evidence" value="ECO:0007669"/>
    <property type="project" value="InterPro"/>
</dbReference>
<evidence type="ECO:0000313" key="3">
    <source>
        <dbReference type="EMBL" id="KAB1086803.1"/>
    </source>
</evidence>
<dbReference type="Proteomes" id="UP000386575">
    <property type="component" value="Unassembled WGS sequence"/>
</dbReference>
<comment type="caution">
    <text evidence="3">The sequence shown here is derived from an EMBL/GenBank/DDBJ whole genome shotgun (WGS) entry which is preliminary data.</text>
</comment>
<dbReference type="InterPro" id="IPR002104">
    <property type="entry name" value="Integrase_catalytic"/>
</dbReference>
<accession>A0A6A1TQD4</accession>
<dbReference type="PROSITE" id="PS51898">
    <property type="entry name" value="TYR_RECOMBINASE"/>
    <property type="match status" value="1"/>
</dbReference>
<dbReference type="EMBL" id="VZUL01000002">
    <property type="protein sequence ID" value="KAB1086803.1"/>
    <property type="molecule type" value="Genomic_DNA"/>
</dbReference>
<gene>
    <name evidence="3" type="ORF">F4V91_10425</name>
</gene>
<dbReference type="GO" id="GO:0006310">
    <property type="term" value="P:DNA recombination"/>
    <property type="evidence" value="ECO:0007669"/>
    <property type="project" value="UniProtKB-KW"/>
</dbReference>
<dbReference type="InterPro" id="IPR011010">
    <property type="entry name" value="DNA_brk_join_enz"/>
</dbReference>
<dbReference type="Gene3D" id="1.10.443.10">
    <property type="entry name" value="Intergrase catalytic core"/>
    <property type="match status" value="1"/>
</dbReference>
<protein>
    <submittedName>
        <fullName evidence="3">Tyrosine-type recombinase/integrase</fullName>
    </submittedName>
</protein>
<organism evidence="3 4">
    <name type="scientific">Neorhizobium galegae</name>
    <name type="common">Rhizobium galegae</name>
    <dbReference type="NCBI Taxonomy" id="399"/>
    <lineage>
        <taxon>Bacteria</taxon>
        <taxon>Pseudomonadati</taxon>
        <taxon>Pseudomonadota</taxon>
        <taxon>Alphaproteobacteria</taxon>
        <taxon>Hyphomicrobiales</taxon>
        <taxon>Rhizobiaceae</taxon>
        <taxon>Rhizobium/Agrobacterium group</taxon>
        <taxon>Neorhizobium</taxon>
    </lineage>
</organism>
<evidence type="ECO:0000313" key="4">
    <source>
        <dbReference type="Proteomes" id="UP000386575"/>
    </source>
</evidence>
<dbReference type="GO" id="GO:0015074">
    <property type="term" value="P:DNA integration"/>
    <property type="evidence" value="ECO:0007669"/>
    <property type="project" value="InterPro"/>
</dbReference>
<dbReference type="AlphaFoldDB" id="A0A6A1TQD4"/>